<reference evidence="3" key="1">
    <citation type="submission" date="2020-11" db="EMBL/GenBank/DDBJ databases">
        <authorList>
            <person name="Lee S.D."/>
        </authorList>
    </citation>
    <scope>NUCLEOTIDE SEQUENCE</scope>
    <source>
        <strain evidence="3">SAP-2</strain>
    </source>
</reference>
<dbReference type="Gene3D" id="3.40.30.10">
    <property type="entry name" value="Glutaredoxin"/>
    <property type="match status" value="1"/>
</dbReference>
<dbReference type="SUPFAM" id="SSF52833">
    <property type="entry name" value="Thioredoxin-like"/>
    <property type="match status" value="1"/>
</dbReference>
<dbReference type="InterPro" id="IPR004045">
    <property type="entry name" value="Glutathione_S-Trfase_N"/>
</dbReference>
<proteinExistence type="predicted"/>
<dbReference type="SFLD" id="SFLDG01150">
    <property type="entry name" value="Main.1:_Beta-like"/>
    <property type="match status" value="1"/>
</dbReference>
<dbReference type="Pfam" id="PF02798">
    <property type="entry name" value="GST_N"/>
    <property type="match status" value="1"/>
</dbReference>
<feature type="domain" description="GST N-terminal" evidence="1">
    <location>
        <begin position="1"/>
        <end position="80"/>
    </location>
</feature>
<dbReference type="SFLD" id="SFLDG00358">
    <property type="entry name" value="Main_(cytGST)"/>
    <property type="match status" value="1"/>
</dbReference>
<sequence>MYQLYYCRGKASLTPHMLLEELNVPYELVPVEVKNNQHKSPTYLALNPAGKIPLLIDDGVVISETAAICLYLTDKHPEKNLAPPVGTVERAEFYKWLVYLTNTLQTELMIYFRPQQYSLIDDVNIKHNAYRNIAAMLDIIENALVANHAKNKGPYLLGEECSAVDLFILMLARWTRDFATPARARLRFSEYLQRVSSRPAVLRTFKAEEIHSPYY</sequence>
<dbReference type="InterPro" id="IPR036249">
    <property type="entry name" value="Thioredoxin-like_sf"/>
</dbReference>
<organism evidence="3 4">
    <name type="scientific">Rouxiella silvae</name>
    <dbReference type="NCBI Taxonomy" id="1646373"/>
    <lineage>
        <taxon>Bacteria</taxon>
        <taxon>Pseudomonadati</taxon>
        <taxon>Pseudomonadota</taxon>
        <taxon>Gammaproteobacteria</taxon>
        <taxon>Enterobacterales</taxon>
        <taxon>Yersiniaceae</taxon>
        <taxon>Rouxiella</taxon>
    </lineage>
</organism>
<comment type="caution">
    <text evidence="3">The sequence shown here is derived from an EMBL/GenBank/DDBJ whole genome shotgun (WGS) entry which is preliminary data.</text>
</comment>
<evidence type="ECO:0000259" key="2">
    <source>
        <dbReference type="PROSITE" id="PS50405"/>
    </source>
</evidence>
<dbReference type="PANTHER" id="PTHR44051:SF21">
    <property type="entry name" value="GLUTATHIONE S-TRANSFERASE FAMILY PROTEIN"/>
    <property type="match status" value="1"/>
</dbReference>
<dbReference type="EMBL" id="JADMKS010000006">
    <property type="protein sequence ID" value="MBF6638108.1"/>
    <property type="molecule type" value="Genomic_DNA"/>
</dbReference>
<name>A0AA40X3X1_9GAMM</name>
<reference evidence="3" key="2">
    <citation type="submission" date="2022-09" db="EMBL/GenBank/DDBJ databases">
        <title>Rouxiella aceris sp. nov., isolated from tree sap and emended description of the genus Rhouxiella.</title>
        <authorList>
            <person name="Kim I.S."/>
        </authorList>
    </citation>
    <scope>NUCLEOTIDE SEQUENCE</scope>
    <source>
        <strain evidence="3">SAP-2</strain>
    </source>
</reference>
<dbReference type="InterPro" id="IPR040079">
    <property type="entry name" value="Glutathione_S-Trfase"/>
</dbReference>
<protein>
    <submittedName>
        <fullName evidence="3">Glutathione S-transferase family protein</fullName>
    </submittedName>
</protein>
<dbReference type="PROSITE" id="PS50404">
    <property type="entry name" value="GST_NTER"/>
    <property type="match status" value="1"/>
</dbReference>
<dbReference type="CDD" id="cd03188">
    <property type="entry name" value="GST_C_Beta"/>
    <property type="match status" value="1"/>
</dbReference>
<dbReference type="Proteomes" id="UP000705283">
    <property type="component" value="Unassembled WGS sequence"/>
</dbReference>
<dbReference type="CDD" id="cd03057">
    <property type="entry name" value="GST_N_Beta"/>
    <property type="match status" value="1"/>
</dbReference>
<dbReference type="InterPro" id="IPR036282">
    <property type="entry name" value="Glutathione-S-Trfase_C_sf"/>
</dbReference>
<feature type="domain" description="GST C-terminal" evidence="2">
    <location>
        <begin position="86"/>
        <end position="214"/>
    </location>
</feature>
<accession>A0AA40X3X1</accession>
<dbReference type="SUPFAM" id="SSF47616">
    <property type="entry name" value="GST C-terminal domain-like"/>
    <property type="match status" value="1"/>
</dbReference>
<dbReference type="SFLD" id="SFLDS00019">
    <property type="entry name" value="Glutathione_Transferase_(cytos"/>
    <property type="match status" value="1"/>
</dbReference>
<evidence type="ECO:0000313" key="3">
    <source>
        <dbReference type="EMBL" id="MBF6638108.1"/>
    </source>
</evidence>
<dbReference type="Gene3D" id="1.20.1050.10">
    <property type="match status" value="1"/>
</dbReference>
<gene>
    <name evidence="3" type="ORF">ITX54_15695</name>
</gene>
<dbReference type="InterPro" id="IPR010987">
    <property type="entry name" value="Glutathione-S-Trfase_C-like"/>
</dbReference>
<evidence type="ECO:0000259" key="1">
    <source>
        <dbReference type="PROSITE" id="PS50404"/>
    </source>
</evidence>
<dbReference type="PANTHER" id="PTHR44051">
    <property type="entry name" value="GLUTATHIONE S-TRANSFERASE-RELATED"/>
    <property type="match status" value="1"/>
</dbReference>
<dbReference type="AlphaFoldDB" id="A0AA40X3X1"/>
<dbReference type="PROSITE" id="PS50405">
    <property type="entry name" value="GST_CTER"/>
    <property type="match status" value="1"/>
</dbReference>
<dbReference type="RefSeq" id="WP_194978352.1">
    <property type="nucleotide sequence ID" value="NZ_JADMKS010000006.1"/>
</dbReference>
<evidence type="ECO:0000313" key="4">
    <source>
        <dbReference type="Proteomes" id="UP000705283"/>
    </source>
</evidence>